<dbReference type="Gene3D" id="3.40.630.30">
    <property type="match status" value="1"/>
</dbReference>
<evidence type="ECO:0000313" key="3">
    <source>
        <dbReference type="EMBL" id="NOJ49502.1"/>
    </source>
</evidence>
<name>A0A7Y4M430_9BRAD</name>
<dbReference type="EMBL" id="JAAVLW010000007">
    <property type="protein sequence ID" value="NOJ49502.1"/>
    <property type="molecule type" value="Genomic_DNA"/>
</dbReference>
<dbReference type="SUPFAM" id="SSF55729">
    <property type="entry name" value="Acyl-CoA N-acyltransferases (Nat)"/>
    <property type="match status" value="1"/>
</dbReference>
<dbReference type="AlphaFoldDB" id="A0A7Y4M430"/>
<dbReference type="PANTHER" id="PTHR13947:SF37">
    <property type="entry name" value="LD18367P"/>
    <property type="match status" value="1"/>
</dbReference>
<dbReference type="InterPro" id="IPR016181">
    <property type="entry name" value="Acyl_CoA_acyltransferase"/>
</dbReference>
<dbReference type="GO" id="GO:0008080">
    <property type="term" value="F:N-acetyltransferase activity"/>
    <property type="evidence" value="ECO:0007669"/>
    <property type="project" value="InterPro"/>
</dbReference>
<evidence type="ECO:0000259" key="2">
    <source>
        <dbReference type="PROSITE" id="PS51186"/>
    </source>
</evidence>
<gene>
    <name evidence="3" type="ORF">HCN50_25200</name>
</gene>
<comment type="caution">
    <text evidence="3">The sequence shown here is derived from an EMBL/GenBank/DDBJ whole genome shotgun (WGS) entry which is preliminary data.</text>
</comment>
<keyword evidence="4" id="KW-1185">Reference proteome</keyword>
<evidence type="ECO:0000313" key="4">
    <source>
        <dbReference type="Proteomes" id="UP000528734"/>
    </source>
</evidence>
<accession>A0A7Y4M430</accession>
<feature type="domain" description="N-acetyltransferase" evidence="2">
    <location>
        <begin position="14"/>
        <end position="185"/>
    </location>
</feature>
<dbReference type="InterPro" id="IPR000182">
    <property type="entry name" value="GNAT_dom"/>
</dbReference>
<evidence type="ECO:0000256" key="1">
    <source>
        <dbReference type="ARBA" id="ARBA00022679"/>
    </source>
</evidence>
<dbReference type="RefSeq" id="WP_171712554.1">
    <property type="nucleotide sequence ID" value="NZ_JAAVLW010000007.1"/>
</dbReference>
<dbReference type="Pfam" id="PF00583">
    <property type="entry name" value="Acetyltransf_1"/>
    <property type="match status" value="1"/>
</dbReference>
<dbReference type="PANTHER" id="PTHR13947">
    <property type="entry name" value="GNAT FAMILY N-ACETYLTRANSFERASE"/>
    <property type="match status" value="1"/>
</dbReference>
<organism evidence="3 4">
    <name type="scientific">Bradyrhizobium archetypum</name>
    <dbReference type="NCBI Taxonomy" id="2721160"/>
    <lineage>
        <taxon>Bacteria</taxon>
        <taxon>Pseudomonadati</taxon>
        <taxon>Pseudomonadota</taxon>
        <taxon>Alphaproteobacteria</taxon>
        <taxon>Hyphomicrobiales</taxon>
        <taxon>Nitrobacteraceae</taxon>
        <taxon>Bradyrhizobium</taxon>
    </lineage>
</organism>
<dbReference type="PROSITE" id="PS51186">
    <property type="entry name" value="GNAT"/>
    <property type="match status" value="1"/>
</dbReference>
<dbReference type="InterPro" id="IPR050769">
    <property type="entry name" value="NAT_camello-type"/>
</dbReference>
<dbReference type="CDD" id="cd04301">
    <property type="entry name" value="NAT_SF"/>
    <property type="match status" value="1"/>
</dbReference>
<proteinExistence type="predicted"/>
<sequence length="185" mass="20573">MATGDENKPGEQCIAFRPYAVSDFGAVAELWSRVNRELAPAGMESLFEQYIATTIEGELSRLLDVFSPARRNALWVVAPAADDKRIVGTFGIECHSGDTTELRRMYLDAGWRGRGLAQRMLRTAEDMARESGFARMIVSTADVQRAALRFYTKSGFKRVRSEIAEAMTAKQAGGGLLRHYFEKAL</sequence>
<keyword evidence="1 3" id="KW-0808">Transferase</keyword>
<protein>
    <submittedName>
        <fullName evidence="3">GNAT family N-acetyltransferase</fullName>
    </submittedName>
</protein>
<dbReference type="Proteomes" id="UP000528734">
    <property type="component" value="Unassembled WGS sequence"/>
</dbReference>
<reference evidence="3 4" key="1">
    <citation type="submission" date="2020-03" db="EMBL/GenBank/DDBJ databases">
        <title>Bradyrhizobium diversity isolated from nodules of Muelleranthus trifoliolatus.</title>
        <authorList>
            <person name="Klepa M."/>
            <person name="Helene L."/>
            <person name="Hungria M."/>
        </authorList>
    </citation>
    <scope>NUCLEOTIDE SEQUENCE [LARGE SCALE GENOMIC DNA]</scope>
    <source>
        <strain evidence="3 4">WSM 1744</strain>
    </source>
</reference>